<dbReference type="PANTHER" id="PTHR47114">
    <property type="match status" value="1"/>
</dbReference>
<proteinExistence type="predicted"/>
<dbReference type="SUPFAM" id="SSF52058">
    <property type="entry name" value="L domain-like"/>
    <property type="match status" value="1"/>
</dbReference>
<keyword evidence="5" id="KW-1185">Reference proteome</keyword>
<evidence type="ECO:0000256" key="1">
    <source>
        <dbReference type="ARBA" id="ARBA00022614"/>
    </source>
</evidence>
<evidence type="ECO:0000313" key="4">
    <source>
        <dbReference type="EMBL" id="KAG5419617.1"/>
    </source>
</evidence>
<dbReference type="SUPFAM" id="SSF52047">
    <property type="entry name" value="RNI-like"/>
    <property type="match status" value="1"/>
</dbReference>
<sequence>MSISLDQYPNDILCEVFLIAGIPNLTKLLDSAFLQNNGNIQQAINNVITRKSVYKYDNATTPFTHRKFAIIFMRRRVDFTSVEELQVFDDYCVENEVKVELELSYLMKTILDWIEMEKLLKCLKASKVVKIRLSVDLFLSDYILDLDKVPLLLAPIKERLIAFSISLHLSQGVIDLQSLKDIEVLKLRGCGIKGSFSQCHNLKELEYTASGEHNPIDISNLPPTLKRLHLYWCDDIKGVADKSAKFPSLESVGVSYKESELPAYVKDILQLMTCSNTTSIEIDSFVADAGDDYTSGYEEDTSGDEEDTSGDEEDTSGDEELLEILHREAKKKEFKLDSLKISSSFRSKLHLLPTKRLNQHFMRIQNWHPSELPSTLQEMCLHEMEVLSSEQIIQYFPTSLVRLELSYITEIDWSDSDLDFSKFTNMKSLKLKACDIGDYIYSFTFPDSIEEMSIDNNGIRSINEIQFPQKLKRLEVTTEEIEEVINPPFPRSLKELDLSYTRIKSIDITSNKFGEPLQIDLLKLGNYKSELSLSDCKLPDTLRYLSMSNCVQDEPFHFGDNLCILKLDSCEFKKQQGVTFGSNLKSLEISNCGLTHFNMKLPEALQEIDLSCNKLVEVPVQLCYFRNLRNISVESNQIIYVYLIFISSSLEVFNVSSNKITDIQLTFPESVTNLLSVDLSENRLTCFSMAMIGHNDKTLHNNLYELVLSRNMYLSVDDISTLLTQLPKSTQFMGVKKKVILYYGSYAINELPNRYFAYKKIARKY</sequence>
<dbReference type="GeneID" id="93652014"/>
<accession>A0A8H8DBU1</accession>
<organism evidence="4 5">
    <name type="scientific">Candida metapsilosis</name>
    <dbReference type="NCBI Taxonomy" id="273372"/>
    <lineage>
        <taxon>Eukaryota</taxon>
        <taxon>Fungi</taxon>
        <taxon>Dikarya</taxon>
        <taxon>Ascomycota</taxon>
        <taxon>Saccharomycotina</taxon>
        <taxon>Pichiomycetes</taxon>
        <taxon>Debaryomycetaceae</taxon>
        <taxon>Candida/Lodderomyces clade</taxon>
        <taxon>Candida</taxon>
    </lineage>
</organism>
<gene>
    <name evidence="4" type="ORF">I9W82_003385</name>
</gene>
<comment type="caution">
    <text evidence="4">The sequence shown here is derived from an EMBL/GenBank/DDBJ whole genome shotgun (WGS) entry which is preliminary data.</text>
</comment>
<name>A0A8H8DBU1_9ASCO</name>
<evidence type="ECO:0000256" key="3">
    <source>
        <dbReference type="SAM" id="MobiDB-lite"/>
    </source>
</evidence>
<keyword evidence="2" id="KW-0677">Repeat</keyword>
<dbReference type="RefSeq" id="XP_067548733.1">
    <property type="nucleotide sequence ID" value="XM_067692344.1"/>
</dbReference>
<dbReference type="Proteomes" id="UP000669133">
    <property type="component" value="Unassembled WGS sequence"/>
</dbReference>
<dbReference type="AlphaFoldDB" id="A0A8H8DBU1"/>
<dbReference type="PANTHER" id="PTHR47114:SF2">
    <property type="entry name" value="OLIGODENDROCYTE-MYELIN GLYCOPROTEIN"/>
    <property type="match status" value="1"/>
</dbReference>
<feature type="region of interest" description="Disordered" evidence="3">
    <location>
        <begin position="293"/>
        <end position="317"/>
    </location>
</feature>
<protein>
    <submittedName>
        <fullName evidence="4">Uncharacterized protein</fullName>
    </submittedName>
</protein>
<evidence type="ECO:0000256" key="2">
    <source>
        <dbReference type="ARBA" id="ARBA00022737"/>
    </source>
</evidence>
<evidence type="ECO:0000313" key="5">
    <source>
        <dbReference type="Proteomes" id="UP000669133"/>
    </source>
</evidence>
<dbReference type="Gene3D" id="3.80.10.10">
    <property type="entry name" value="Ribonuclease Inhibitor"/>
    <property type="match status" value="3"/>
</dbReference>
<dbReference type="OrthoDB" id="4090081at2759"/>
<feature type="compositionally biased region" description="Acidic residues" evidence="3">
    <location>
        <begin position="297"/>
        <end position="317"/>
    </location>
</feature>
<dbReference type="EMBL" id="JAEOAQ010000003">
    <property type="protein sequence ID" value="KAG5419617.1"/>
    <property type="molecule type" value="Genomic_DNA"/>
</dbReference>
<dbReference type="InterPro" id="IPR051071">
    <property type="entry name" value="LRR-bact_E3_ubiq_ligases"/>
</dbReference>
<dbReference type="InterPro" id="IPR032675">
    <property type="entry name" value="LRR_dom_sf"/>
</dbReference>
<keyword evidence="1" id="KW-0433">Leucine-rich repeat</keyword>
<reference evidence="4 5" key="1">
    <citation type="submission" date="2020-12" db="EMBL/GenBank/DDBJ databases">
        <title>Effect of drift, selection, and recombination on the evolution of hybrid genomes in Candida yeast pathogens.</title>
        <authorList>
            <person name="Mixao V."/>
            <person name="Ksiezopolska E."/>
            <person name="Saus E."/>
            <person name="Boekhout T."/>
            <person name="Gacser A."/>
            <person name="Gabaldon T."/>
        </authorList>
    </citation>
    <scope>NUCLEOTIDE SEQUENCE [LARGE SCALE GENOMIC DNA]</scope>
    <source>
        <strain evidence="4 5">BP57</strain>
    </source>
</reference>